<sequence length="362" mass="41234">MHRLGISIYPQHSTKEKDDAYMRLAASYGFTRLFTCMLSSADDTEAMIQMFSDLCTRAHQLGMIVSVDTNPQIFKKLGADPLNLKVFKDMGVDIIRMDGHFSDLEDIALTLNPYGIQIEFNGSQYLNLDRMIEKGANPHNMTICHNFYPMRYSGLSEERFHFFNSKTKTLNLTNAAFVSSNEENTFGPWPVYEGLPTLELCRDKAISWQTRYLYATREIDDVLIGNAFASEAELKAMADADPNKVTVKIDLDDTITEIEKKIVFDCLHNRRSDSSDLLIRTVDSRMKYHHASIPQRVCDKAMFTVGDVVIVNDALNHYRAELQIILKPIPNTGDRNLAGHLNEDEMKLVSMIAYENIFGFIQ</sequence>
<dbReference type="InterPro" id="IPR043894">
    <property type="entry name" value="MupG_C"/>
</dbReference>
<dbReference type="InterPro" id="IPR029000">
    <property type="entry name" value="Cyclophilin-like_dom_sf"/>
</dbReference>
<evidence type="ECO:0000259" key="2">
    <source>
        <dbReference type="Pfam" id="PF19200"/>
    </source>
</evidence>
<evidence type="ECO:0008006" key="5">
    <source>
        <dbReference type="Google" id="ProtNLM"/>
    </source>
</evidence>
<accession>A0A318KS95</accession>
<feature type="domain" description="6-phospho-N-acetylmuramidase C-terminal" evidence="1">
    <location>
        <begin position="246"/>
        <end position="360"/>
    </location>
</feature>
<dbReference type="SUPFAM" id="SSF51445">
    <property type="entry name" value="(Trans)glycosidases"/>
    <property type="match status" value="1"/>
</dbReference>
<dbReference type="EMBL" id="QJKH01000007">
    <property type="protein sequence ID" value="PXX78526.1"/>
    <property type="molecule type" value="Genomic_DNA"/>
</dbReference>
<dbReference type="STRING" id="1034346.GCA_000313565_02986"/>
<dbReference type="PANTHER" id="PTHR38435">
    <property type="match status" value="1"/>
</dbReference>
<evidence type="ECO:0000259" key="1">
    <source>
        <dbReference type="Pfam" id="PF05913"/>
    </source>
</evidence>
<dbReference type="Proteomes" id="UP000247612">
    <property type="component" value="Unassembled WGS sequence"/>
</dbReference>
<proteinExistence type="predicted"/>
<reference evidence="3 4" key="1">
    <citation type="submission" date="2018-05" db="EMBL/GenBank/DDBJ databases">
        <title>Genomic Encyclopedia of Type Strains, Phase IV (KMG-IV): sequencing the most valuable type-strain genomes for metagenomic binning, comparative biology and taxonomic classification.</title>
        <authorList>
            <person name="Goeker M."/>
        </authorList>
    </citation>
    <scope>NUCLEOTIDE SEQUENCE [LARGE SCALE GENOMIC DNA]</scope>
    <source>
        <strain evidence="3 4">JC118</strain>
    </source>
</reference>
<evidence type="ECO:0000313" key="4">
    <source>
        <dbReference type="Proteomes" id="UP000247612"/>
    </source>
</evidence>
<dbReference type="Pfam" id="PF19200">
    <property type="entry name" value="MupG_N"/>
    <property type="match status" value="1"/>
</dbReference>
<dbReference type="InterPro" id="IPR017853">
    <property type="entry name" value="GH"/>
</dbReference>
<dbReference type="InterPro" id="IPR013785">
    <property type="entry name" value="Aldolase_TIM"/>
</dbReference>
<comment type="caution">
    <text evidence="3">The sequence shown here is derived from an EMBL/GenBank/DDBJ whole genome shotgun (WGS) entry which is preliminary data.</text>
</comment>
<dbReference type="InterPro" id="IPR008589">
    <property type="entry name" value="MupG"/>
</dbReference>
<feature type="domain" description="6-phospho-N-acetylmuramidase N-terminal" evidence="2">
    <location>
        <begin position="4"/>
        <end position="238"/>
    </location>
</feature>
<dbReference type="Gene3D" id="3.20.20.70">
    <property type="entry name" value="Aldolase class I"/>
    <property type="match status" value="1"/>
</dbReference>
<dbReference type="Gene3D" id="2.40.100.10">
    <property type="entry name" value="Cyclophilin-like"/>
    <property type="match status" value="1"/>
</dbReference>
<dbReference type="RefSeq" id="WP_022939262.1">
    <property type="nucleotide sequence ID" value="NZ_CABKRQ010000008.1"/>
</dbReference>
<keyword evidence="4" id="KW-1185">Reference proteome</keyword>
<dbReference type="Pfam" id="PF05913">
    <property type="entry name" value="MupG_C"/>
    <property type="match status" value="1"/>
</dbReference>
<protein>
    <recommendedName>
        <fullName evidence="5">DUF871 domain-containing protein</fullName>
    </recommendedName>
</protein>
<evidence type="ECO:0000313" key="3">
    <source>
        <dbReference type="EMBL" id="PXX78526.1"/>
    </source>
</evidence>
<name>A0A318KS95_9FIRM</name>
<gene>
    <name evidence="3" type="ORF">DES51_10767</name>
</gene>
<dbReference type="PANTHER" id="PTHR38435:SF1">
    <property type="entry name" value="DUF871 DOMAIN-CONTAINING PROTEIN"/>
    <property type="match status" value="1"/>
</dbReference>
<dbReference type="SUPFAM" id="SSF50891">
    <property type="entry name" value="Cyclophilin-like"/>
    <property type="match status" value="1"/>
</dbReference>
<dbReference type="AlphaFoldDB" id="A0A318KS95"/>
<dbReference type="InterPro" id="IPR043797">
    <property type="entry name" value="MupG_N"/>
</dbReference>
<dbReference type="OrthoDB" id="5809921at2"/>
<organism evidence="3 4">
    <name type="scientific">Dielma fastidiosa</name>
    <dbReference type="NCBI Taxonomy" id="1034346"/>
    <lineage>
        <taxon>Bacteria</taxon>
        <taxon>Bacillati</taxon>
        <taxon>Bacillota</taxon>
        <taxon>Erysipelotrichia</taxon>
        <taxon>Erysipelotrichales</taxon>
        <taxon>Erysipelotrichaceae</taxon>
        <taxon>Dielma</taxon>
    </lineage>
</organism>